<organism evidence="1">
    <name type="scientific">Shigella dysenteriae</name>
    <dbReference type="NCBI Taxonomy" id="622"/>
    <lineage>
        <taxon>Bacteria</taxon>
        <taxon>Pseudomonadati</taxon>
        <taxon>Pseudomonadota</taxon>
        <taxon>Gammaproteobacteria</taxon>
        <taxon>Enterobacterales</taxon>
        <taxon>Enterobacteriaceae</taxon>
        <taxon>Shigella</taxon>
    </lineage>
</organism>
<name>Q9FBI1_SHIDY</name>
<dbReference type="AlphaFoldDB" id="Q9FBI1"/>
<accession>Q9FBI1</accession>
<proteinExistence type="predicted"/>
<evidence type="ECO:0000313" key="1">
    <source>
        <dbReference type="EMBL" id="CAC05624.1"/>
    </source>
</evidence>
<reference evidence="1" key="1">
    <citation type="journal article" date="2000" name="Infect. Immun.">
        <title>Structural analysis of phage-borne stx genes and their flanking sequences in shiga toxin-producing Escherichia coli and Shigella dysenteriae type 1 strains.</title>
        <authorList>
            <person name="Unkmeir A."/>
            <person name="Schmidt H."/>
        </authorList>
    </citation>
    <scope>NUCLEOTIDE SEQUENCE</scope>
    <source>
        <strain evidence="1">H2765-39/81</strain>
    </source>
</reference>
<dbReference type="EMBL" id="AJ271153">
    <property type="protein sequence ID" value="CAC05624.1"/>
    <property type="molecule type" value="Genomic_DNA"/>
</dbReference>
<protein>
    <submittedName>
        <fullName evidence="1">Uncharacterized protein</fullName>
    </submittedName>
</protein>
<sequence length="109" mass="12389">MGYYSPAEILLHVSLFIPCRPRLPARAFLSIRKPLRRGAGEWRYVPLHGAGCLPVSSAWCHQTRVFSLTIIKEIIPFTSRPSAQGDSPCRNFLTHLLSDRQQLTELRCI</sequence>